<feature type="region of interest" description="Disordered" evidence="6">
    <location>
        <begin position="166"/>
        <end position="185"/>
    </location>
</feature>
<dbReference type="EMBL" id="GG687290">
    <property type="protein sequence ID" value="EEQ97304.1"/>
    <property type="molecule type" value="Genomic_DNA"/>
</dbReference>
<protein>
    <submittedName>
        <fullName evidence="9">Longevity assurance factor, putative</fullName>
    </submittedName>
</protein>
<dbReference type="SMART" id="SM00724">
    <property type="entry name" value="TLC"/>
    <property type="match status" value="1"/>
</dbReference>
<dbReference type="PANTHER" id="PTHR12560:SF0">
    <property type="entry name" value="LD18904P"/>
    <property type="match status" value="1"/>
</dbReference>
<accession>C5M174</accession>
<gene>
    <name evidence="9" type="ORF">Pmar_PMAR024748</name>
</gene>
<dbReference type="OMA" id="KICTEPH"/>
<feature type="domain" description="TLC" evidence="8">
    <location>
        <begin position="1"/>
        <end position="153"/>
    </location>
</feature>
<evidence type="ECO:0000259" key="8">
    <source>
        <dbReference type="PROSITE" id="PS50922"/>
    </source>
</evidence>
<dbReference type="AlphaFoldDB" id="C5M174"/>
<dbReference type="InParanoid" id="C5M174"/>
<keyword evidence="4 5" id="KW-0472">Membrane</keyword>
<comment type="subcellular location">
    <subcellularLocation>
        <location evidence="1">Membrane</location>
        <topology evidence="1">Multi-pass membrane protein</topology>
    </subcellularLocation>
</comment>
<sequence>MVEISFWCSCLAFIMIETVRKDFHQMFFHHLITISLMMGSFYVRHHRIGLIVIFLHNISDVPLYVAKSLSYLAEKYERLKKITDLAFVNFVLGFFFLRLYVYPRICVIPACTFAIVYKRPLNDCVLALFLVLLQCLHILWASMIIKMIFKTIKNHTVVAEGDIRSDDEEIPPKGKKPVAHKRKVQ</sequence>
<dbReference type="PROSITE" id="PS50922">
    <property type="entry name" value="TLC"/>
    <property type="match status" value="1"/>
</dbReference>
<keyword evidence="3 7" id="KW-1133">Transmembrane helix</keyword>
<reference evidence="9 10" key="1">
    <citation type="submission" date="2008-07" db="EMBL/GenBank/DDBJ databases">
        <authorList>
            <person name="El-Sayed N."/>
            <person name="Caler E."/>
            <person name="Inman J."/>
            <person name="Amedeo P."/>
            <person name="Hass B."/>
            <person name="Wortman J."/>
        </authorList>
    </citation>
    <scope>NUCLEOTIDE SEQUENCE [LARGE SCALE GENOMIC DNA]</scope>
    <source>
        <strain evidence="10">ATCC 50983 / TXsc</strain>
    </source>
</reference>
<dbReference type="OrthoDB" id="537032at2759"/>
<dbReference type="InterPro" id="IPR006634">
    <property type="entry name" value="TLC-dom"/>
</dbReference>
<evidence type="ECO:0000313" key="9">
    <source>
        <dbReference type="EMBL" id="EEQ97304.1"/>
    </source>
</evidence>
<evidence type="ECO:0000256" key="4">
    <source>
        <dbReference type="ARBA" id="ARBA00023136"/>
    </source>
</evidence>
<evidence type="ECO:0000256" key="2">
    <source>
        <dbReference type="ARBA" id="ARBA00022692"/>
    </source>
</evidence>
<feature type="transmembrane region" description="Helical" evidence="7">
    <location>
        <begin position="125"/>
        <end position="145"/>
    </location>
</feature>
<dbReference type="Pfam" id="PF03798">
    <property type="entry name" value="TRAM_LAG1_CLN8"/>
    <property type="match status" value="1"/>
</dbReference>
<dbReference type="GO" id="GO:0016020">
    <property type="term" value="C:membrane"/>
    <property type="evidence" value="ECO:0007669"/>
    <property type="project" value="UniProtKB-SubCell"/>
</dbReference>
<dbReference type="GeneID" id="9054529"/>
<keyword evidence="2 5" id="KW-0812">Transmembrane</keyword>
<dbReference type="GO" id="GO:0046513">
    <property type="term" value="P:ceramide biosynthetic process"/>
    <property type="evidence" value="ECO:0007669"/>
    <property type="project" value="InterPro"/>
</dbReference>
<proteinExistence type="predicted"/>
<evidence type="ECO:0000256" key="7">
    <source>
        <dbReference type="SAM" id="Phobius"/>
    </source>
</evidence>
<dbReference type="InterPro" id="IPR016439">
    <property type="entry name" value="Lag1/Lac1-like"/>
</dbReference>
<dbReference type="GO" id="GO:0050291">
    <property type="term" value="F:sphingosine N-acyltransferase activity"/>
    <property type="evidence" value="ECO:0007669"/>
    <property type="project" value="InterPro"/>
</dbReference>
<feature type="compositionally biased region" description="Basic residues" evidence="6">
    <location>
        <begin position="173"/>
        <end position="185"/>
    </location>
</feature>
<dbReference type="PANTHER" id="PTHR12560">
    <property type="entry name" value="LONGEVITY ASSURANCE FACTOR 1 LAG1"/>
    <property type="match status" value="1"/>
</dbReference>
<evidence type="ECO:0000256" key="5">
    <source>
        <dbReference type="PROSITE-ProRule" id="PRU00205"/>
    </source>
</evidence>
<evidence type="ECO:0000313" key="10">
    <source>
        <dbReference type="Proteomes" id="UP000007800"/>
    </source>
</evidence>
<dbReference type="GO" id="GO:0005783">
    <property type="term" value="C:endoplasmic reticulum"/>
    <property type="evidence" value="ECO:0007669"/>
    <property type="project" value="TreeGrafter"/>
</dbReference>
<dbReference type="RefSeq" id="XP_002764587.1">
    <property type="nucleotide sequence ID" value="XM_002764541.1"/>
</dbReference>
<evidence type="ECO:0000256" key="3">
    <source>
        <dbReference type="ARBA" id="ARBA00022989"/>
    </source>
</evidence>
<feature type="transmembrane region" description="Helical" evidence="7">
    <location>
        <begin position="86"/>
        <end position="105"/>
    </location>
</feature>
<dbReference type="Proteomes" id="UP000007800">
    <property type="component" value="Unassembled WGS sequence"/>
</dbReference>
<name>C5M174_PERM5</name>
<feature type="transmembrane region" description="Helical" evidence="7">
    <location>
        <begin position="23"/>
        <end position="42"/>
    </location>
</feature>
<organism evidence="10">
    <name type="scientific">Perkinsus marinus (strain ATCC 50983 / TXsc)</name>
    <dbReference type="NCBI Taxonomy" id="423536"/>
    <lineage>
        <taxon>Eukaryota</taxon>
        <taxon>Sar</taxon>
        <taxon>Alveolata</taxon>
        <taxon>Perkinsozoa</taxon>
        <taxon>Perkinsea</taxon>
        <taxon>Perkinsida</taxon>
        <taxon>Perkinsidae</taxon>
        <taxon>Perkinsus</taxon>
    </lineage>
</organism>
<keyword evidence="10" id="KW-1185">Reference proteome</keyword>
<evidence type="ECO:0000256" key="6">
    <source>
        <dbReference type="SAM" id="MobiDB-lite"/>
    </source>
</evidence>
<evidence type="ECO:0000256" key="1">
    <source>
        <dbReference type="ARBA" id="ARBA00004141"/>
    </source>
</evidence>